<comment type="caution">
    <text evidence="1">The sequence shown here is derived from an EMBL/GenBank/DDBJ whole genome shotgun (WGS) entry which is preliminary data.</text>
</comment>
<dbReference type="RefSeq" id="WP_181897669.1">
    <property type="nucleotide sequence ID" value="NZ_QRDV01000012.1"/>
</dbReference>
<accession>A0A3D9GPK8</accession>
<dbReference type="InterPro" id="IPR016181">
    <property type="entry name" value="Acyl_CoA_acyltransferase"/>
</dbReference>
<reference evidence="1 2" key="1">
    <citation type="submission" date="2018-07" db="EMBL/GenBank/DDBJ databases">
        <title>Genomic Encyclopedia of Type Strains, Phase III (KMG-III): the genomes of soil and plant-associated and newly described type strains.</title>
        <authorList>
            <person name="Whitman W."/>
        </authorList>
    </citation>
    <scope>NUCLEOTIDE SEQUENCE [LARGE SCALE GENOMIC DNA]</scope>
    <source>
        <strain evidence="1 2">CECT 7946</strain>
    </source>
</reference>
<name>A0A3D9GPK8_9FLAO</name>
<sequence length="325" mass="38040">MSDYKVTLYKSSDKELWNDFALKSNQDTFLFQRDFMDYHNHIFQDFSLMVYKKRKLLALLPANLVEQSLYSHQGLTYGSLIYSKGFKTIDFIHVFKAILEFLDQKRITSLTIKELPTIYLHNESNNSLSYLLFKLKAELLRTDLHSVVNMKYRAYSNSRKEGVKRAVKSNLRVEESQTFELFWNSILIPNLDIKHQVKPVHSLEEITLLKSRFPNNIRQFNVFYKDKIVGGTTIFETQNVAHCQYISGNQDKNELGSLDFLHHYLIEHAFANKPYFDFGTSNIHLGQQINEGLLFWKEGFGARSIPQGFYKIATENYNLLDTILV</sequence>
<evidence type="ECO:0000313" key="2">
    <source>
        <dbReference type="Proteomes" id="UP000256980"/>
    </source>
</evidence>
<dbReference type="GO" id="GO:0016740">
    <property type="term" value="F:transferase activity"/>
    <property type="evidence" value="ECO:0007669"/>
    <property type="project" value="UniProtKB-KW"/>
</dbReference>
<dbReference type="EMBL" id="QRDV01000012">
    <property type="protein sequence ID" value="RED38168.1"/>
    <property type="molecule type" value="Genomic_DNA"/>
</dbReference>
<keyword evidence="2" id="KW-1185">Reference proteome</keyword>
<protein>
    <submittedName>
        <fullName evidence="1">Acetyltransferase (GNAT) family protein</fullName>
    </submittedName>
</protein>
<organism evidence="1 2">
    <name type="scientific">Winogradskyella eximia</name>
    <dbReference type="NCBI Taxonomy" id="262006"/>
    <lineage>
        <taxon>Bacteria</taxon>
        <taxon>Pseudomonadati</taxon>
        <taxon>Bacteroidota</taxon>
        <taxon>Flavobacteriia</taxon>
        <taxon>Flavobacteriales</taxon>
        <taxon>Flavobacteriaceae</taxon>
        <taxon>Winogradskyella</taxon>
    </lineage>
</organism>
<keyword evidence="1" id="KW-0808">Transferase</keyword>
<evidence type="ECO:0000313" key="1">
    <source>
        <dbReference type="EMBL" id="RED38168.1"/>
    </source>
</evidence>
<dbReference type="AlphaFoldDB" id="A0A3D9GPK8"/>
<proteinExistence type="predicted"/>
<gene>
    <name evidence="1" type="ORF">DFQ10_11211</name>
</gene>
<dbReference type="Proteomes" id="UP000256980">
    <property type="component" value="Unassembled WGS sequence"/>
</dbReference>
<dbReference type="Gene3D" id="3.40.630.30">
    <property type="match status" value="1"/>
</dbReference>
<dbReference type="SUPFAM" id="SSF55729">
    <property type="entry name" value="Acyl-CoA N-acyltransferases (Nat)"/>
    <property type="match status" value="1"/>
</dbReference>